<accession>A0AA40AYD0</accession>
<evidence type="ECO:0000313" key="1">
    <source>
        <dbReference type="EMBL" id="KAK0724255.1"/>
    </source>
</evidence>
<dbReference type="InterPro" id="IPR027417">
    <property type="entry name" value="P-loop_NTPase"/>
</dbReference>
<comment type="caution">
    <text evidence="1">The sequence shown here is derived from an EMBL/GenBank/DDBJ whole genome shotgun (WGS) entry which is preliminary data.</text>
</comment>
<dbReference type="AlphaFoldDB" id="A0AA40AYD0"/>
<evidence type="ECO:0000313" key="2">
    <source>
        <dbReference type="Proteomes" id="UP001172102"/>
    </source>
</evidence>
<keyword evidence="2" id="KW-1185">Reference proteome</keyword>
<name>A0AA40AYD0_9PEZI</name>
<proteinExistence type="predicted"/>
<dbReference type="EMBL" id="JAUKUA010000002">
    <property type="protein sequence ID" value="KAK0724255.1"/>
    <property type="molecule type" value="Genomic_DNA"/>
</dbReference>
<feature type="non-terminal residue" evidence="1">
    <location>
        <position position="1"/>
    </location>
</feature>
<reference evidence="1" key="1">
    <citation type="submission" date="2023-06" db="EMBL/GenBank/DDBJ databases">
        <title>Genome-scale phylogeny and comparative genomics of the fungal order Sordariales.</title>
        <authorList>
            <consortium name="Lawrence Berkeley National Laboratory"/>
            <person name="Hensen N."/>
            <person name="Bonometti L."/>
            <person name="Westerberg I."/>
            <person name="Brannstrom I.O."/>
            <person name="Guillou S."/>
            <person name="Cros-Aarteil S."/>
            <person name="Calhoun S."/>
            <person name="Haridas S."/>
            <person name="Kuo A."/>
            <person name="Mondo S."/>
            <person name="Pangilinan J."/>
            <person name="Riley R."/>
            <person name="Labutti K."/>
            <person name="Andreopoulos B."/>
            <person name="Lipzen A."/>
            <person name="Chen C."/>
            <person name="Yanf M."/>
            <person name="Daum C."/>
            <person name="Ng V."/>
            <person name="Clum A."/>
            <person name="Steindorff A."/>
            <person name="Ohm R."/>
            <person name="Martin F."/>
            <person name="Silar P."/>
            <person name="Natvig D."/>
            <person name="Lalanne C."/>
            <person name="Gautier V."/>
            <person name="Ament-Velasquez S.L."/>
            <person name="Kruys A."/>
            <person name="Hutchinson M.I."/>
            <person name="Powell A.J."/>
            <person name="Barry K."/>
            <person name="Miller A.N."/>
            <person name="Grigoriev I.V."/>
            <person name="Debuchy R."/>
            <person name="Gladieux P."/>
            <person name="Thoren M.H."/>
            <person name="Johannesson H."/>
        </authorList>
    </citation>
    <scope>NUCLEOTIDE SEQUENCE</scope>
    <source>
        <strain evidence="1">SMH4607-1</strain>
    </source>
</reference>
<protein>
    <submittedName>
        <fullName evidence="1">Uncharacterized protein</fullName>
    </submittedName>
</protein>
<dbReference type="Proteomes" id="UP001172102">
    <property type="component" value="Unassembled WGS sequence"/>
</dbReference>
<organism evidence="1 2">
    <name type="scientific">Lasiosphaeris hirsuta</name>
    <dbReference type="NCBI Taxonomy" id="260670"/>
    <lineage>
        <taxon>Eukaryota</taxon>
        <taxon>Fungi</taxon>
        <taxon>Dikarya</taxon>
        <taxon>Ascomycota</taxon>
        <taxon>Pezizomycotina</taxon>
        <taxon>Sordariomycetes</taxon>
        <taxon>Sordariomycetidae</taxon>
        <taxon>Sordariales</taxon>
        <taxon>Lasiosphaeriaceae</taxon>
        <taxon>Lasiosphaeris</taxon>
    </lineage>
</organism>
<sequence>FHSIAENRLRGSAKLNLDYFRGICRQDAFKRVAMVTNMWGRLGPGENGNSREQELVDKDEFWGSILRDGAQMERHDNTAKSAFRLMEKILASEHDGKNIQIVSEMKDGTLLSKTTAGESIRGELSKLEKVKSQGPLVNGIWMVSTGSITFSNDNGFPSR</sequence>
<dbReference type="Gene3D" id="3.40.50.300">
    <property type="entry name" value="P-loop containing nucleotide triphosphate hydrolases"/>
    <property type="match status" value="1"/>
</dbReference>
<gene>
    <name evidence="1" type="ORF">B0H67DRAFT_481894</name>
</gene>